<protein>
    <submittedName>
        <fullName evidence="1">Uncharacterized protein</fullName>
    </submittedName>
</protein>
<sequence>MIICNEFLCTKIALNKQAVIIQQWK</sequence>
<proteinExistence type="predicted"/>
<name>A0A2P2NLU3_RHIMU</name>
<dbReference type="EMBL" id="GGEC01062900">
    <property type="protein sequence ID" value="MBX43384.1"/>
    <property type="molecule type" value="Transcribed_RNA"/>
</dbReference>
<evidence type="ECO:0000313" key="1">
    <source>
        <dbReference type="EMBL" id="MBX43384.1"/>
    </source>
</evidence>
<dbReference type="AlphaFoldDB" id="A0A2P2NLU3"/>
<organism evidence="1">
    <name type="scientific">Rhizophora mucronata</name>
    <name type="common">Asiatic mangrove</name>
    <dbReference type="NCBI Taxonomy" id="61149"/>
    <lineage>
        <taxon>Eukaryota</taxon>
        <taxon>Viridiplantae</taxon>
        <taxon>Streptophyta</taxon>
        <taxon>Embryophyta</taxon>
        <taxon>Tracheophyta</taxon>
        <taxon>Spermatophyta</taxon>
        <taxon>Magnoliopsida</taxon>
        <taxon>eudicotyledons</taxon>
        <taxon>Gunneridae</taxon>
        <taxon>Pentapetalae</taxon>
        <taxon>rosids</taxon>
        <taxon>fabids</taxon>
        <taxon>Malpighiales</taxon>
        <taxon>Rhizophoraceae</taxon>
        <taxon>Rhizophora</taxon>
    </lineage>
</organism>
<accession>A0A2P2NLU3</accession>
<reference evidence="1" key="1">
    <citation type="submission" date="2018-02" db="EMBL/GenBank/DDBJ databases">
        <title>Rhizophora mucronata_Transcriptome.</title>
        <authorList>
            <person name="Meera S.P."/>
            <person name="Sreeshan A."/>
            <person name="Augustine A."/>
        </authorList>
    </citation>
    <scope>NUCLEOTIDE SEQUENCE</scope>
    <source>
        <tissue evidence="1">Leaf</tissue>
    </source>
</reference>